<gene>
    <name evidence="1" type="ORF">B296_00026419</name>
</gene>
<dbReference type="AlphaFoldDB" id="A0A426YHC3"/>
<name>A0A426YHC3_ENSVE</name>
<proteinExistence type="predicted"/>
<dbReference type="Gene3D" id="3.30.200.20">
    <property type="entry name" value="Phosphorylase Kinase, domain 1"/>
    <property type="match status" value="1"/>
</dbReference>
<dbReference type="SUPFAM" id="SSF56112">
    <property type="entry name" value="Protein kinase-like (PK-like)"/>
    <property type="match status" value="1"/>
</dbReference>
<comment type="caution">
    <text evidence="1">The sequence shown here is derived from an EMBL/GenBank/DDBJ whole genome shotgun (WGS) entry which is preliminary data.</text>
</comment>
<dbReference type="EMBL" id="AMZH03012369">
    <property type="protein sequence ID" value="RRT51152.1"/>
    <property type="molecule type" value="Genomic_DNA"/>
</dbReference>
<dbReference type="Proteomes" id="UP000287651">
    <property type="component" value="Unassembled WGS sequence"/>
</dbReference>
<reference evidence="1 2" key="1">
    <citation type="journal article" date="2014" name="Agronomy (Basel)">
        <title>A Draft Genome Sequence for Ensete ventricosum, the Drought-Tolerant Tree Against Hunger.</title>
        <authorList>
            <person name="Harrison J."/>
            <person name="Moore K.A."/>
            <person name="Paszkiewicz K."/>
            <person name="Jones T."/>
            <person name="Grant M."/>
            <person name="Ambacheew D."/>
            <person name="Muzemil S."/>
            <person name="Studholme D.J."/>
        </authorList>
    </citation>
    <scope>NUCLEOTIDE SEQUENCE [LARGE SCALE GENOMIC DNA]</scope>
</reference>
<dbReference type="InterPro" id="IPR011009">
    <property type="entry name" value="Kinase-like_dom_sf"/>
</dbReference>
<protein>
    <recommendedName>
        <fullName evidence="3">Protein kinase domain-containing protein</fullName>
    </recommendedName>
</protein>
<evidence type="ECO:0000313" key="2">
    <source>
        <dbReference type="Proteomes" id="UP000287651"/>
    </source>
</evidence>
<evidence type="ECO:0000313" key="1">
    <source>
        <dbReference type="EMBL" id="RRT51152.1"/>
    </source>
</evidence>
<sequence>MRFSGILATDLESSVKETGLLLDLPKVMDKGTWLLVDVSYSFIILAKVNILIKKAEEENYYFTFCYDCFGQSNSSACESLQQLSKTDFDASEQHWSSIMINSENANLHNERAGCKRLGLSCFRLVICKYFVPASVNISGALSSFDLSTIKAATNDFSADNKLGEGGFGAVYKVTF</sequence>
<organism evidence="1 2">
    <name type="scientific">Ensete ventricosum</name>
    <name type="common">Abyssinian banana</name>
    <name type="synonym">Musa ensete</name>
    <dbReference type="NCBI Taxonomy" id="4639"/>
    <lineage>
        <taxon>Eukaryota</taxon>
        <taxon>Viridiplantae</taxon>
        <taxon>Streptophyta</taxon>
        <taxon>Embryophyta</taxon>
        <taxon>Tracheophyta</taxon>
        <taxon>Spermatophyta</taxon>
        <taxon>Magnoliopsida</taxon>
        <taxon>Liliopsida</taxon>
        <taxon>Zingiberales</taxon>
        <taxon>Musaceae</taxon>
        <taxon>Ensete</taxon>
    </lineage>
</organism>
<accession>A0A426YHC3</accession>
<evidence type="ECO:0008006" key="3">
    <source>
        <dbReference type="Google" id="ProtNLM"/>
    </source>
</evidence>